<reference evidence="2" key="1">
    <citation type="submission" date="2021-02" db="EMBL/GenBank/DDBJ databases">
        <authorList>
            <person name="Steward A R."/>
        </authorList>
    </citation>
    <scope>NUCLEOTIDE SEQUENCE</scope>
</reference>
<name>A0A821XSJ7_9NEOP</name>
<feature type="region of interest" description="Disordered" evidence="1">
    <location>
        <begin position="59"/>
        <end position="146"/>
    </location>
</feature>
<proteinExistence type="predicted"/>
<evidence type="ECO:0000313" key="3">
    <source>
        <dbReference type="Proteomes" id="UP000663880"/>
    </source>
</evidence>
<comment type="caution">
    <text evidence="2">The sequence shown here is derived from an EMBL/GenBank/DDBJ whole genome shotgun (WGS) entry which is preliminary data.</text>
</comment>
<feature type="compositionally biased region" description="Polar residues" evidence="1">
    <location>
        <begin position="133"/>
        <end position="146"/>
    </location>
</feature>
<dbReference type="AlphaFoldDB" id="A0A821XSJ7"/>
<evidence type="ECO:0000256" key="1">
    <source>
        <dbReference type="SAM" id="MobiDB-lite"/>
    </source>
</evidence>
<protein>
    <submittedName>
        <fullName evidence="2">Uncharacterized protein</fullName>
    </submittedName>
</protein>
<keyword evidence="3" id="KW-1185">Reference proteome</keyword>
<dbReference type="EMBL" id="CAJOBZ010000070">
    <property type="protein sequence ID" value="CAF4946555.1"/>
    <property type="molecule type" value="Genomic_DNA"/>
</dbReference>
<evidence type="ECO:0000313" key="2">
    <source>
        <dbReference type="EMBL" id="CAF4946555.1"/>
    </source>
</evidence>
<feature type="compositionally biased region" description="Polar residues" evidence="1">
    <location>
        <begin position="59"/>
        <end position="69"/>
    </location>
</feature>
<feature type="compositionally biased region" description="Low complexity" evidence="1">
    <location>
        <begin position="118"/>
        <end position="128"/>
    </location>
</feature>
<dbReference type="Proteomes" id="UP000663880">
    <property type="component" value="Unassembled WGS sequence"/>
</dbReference>
<sequence length="146" mass="15859">MCEYLSQTRRRLLEQGVLTSPLSCDEHNAQNFSLRRPPPQDFYEDAAGTAPKRVCAQTTPPNIDTQYTMPPQPQAHLAPLSQRDPRRRRLADAPMGMTPTMAPPAPHQVTALTKPQDATDATVATSASPMSMAPTSVPLNAPQVTA</sequence>
<organism evidence="2 3">
    <name type="scientific">Pieris macdunnoughi</name>
    <dbReference type="NCBI Taxonomy" id="345717"/>
    <lineage>
        <taxon>Eukaryota</taxon>
        <taxon>Metazoa</taxon>
        <taxon>Ecdysozoa</taxon>
        <taxon>Arthropoda</taxon>
        <taxon>Hexapoda</taxon>
        <taxon>Insecta</taxon>
        <taxon>Pterygota</taxon>
        <taxon>Neoptera</taxon>
        <taxon>Endopterygota</taxon>
        <taxon>Lepidoptera</taxon>
        <taxon>Glossata</taxon>
        <taxon>Ditrysia</taxon>
        <taxon>Papilionoidea</taxon>
        <taxon>Pieridae</taxon>
        <taxon>Pierinae</taxon>
        <taxon>Pieris</taxon>
    </lineage>
</organism>
<gene>
    <name evidence="2" type="ORF">PMACD_LOCUS15230</name>
</gene>
<accession>A0A821XSJ7</accession>